<dbReference type="EMBL" id="MU267690">
    <property type="protein sequence ID" value="KAH7911066.1"/>
    <property type="molecule type" value="Genomic_DNA"/>
</dbReference>
<organism evidence="1 2">
    <name type="scientific">Hygrophoropsis aurantiaca</name>
    <dbReference type="NCBI Taxonomy" id="72124"/>
    <lineage>
        <taxon>Eukaryota</taxon>
        <taxon>Fungi</taxon>
        <taxon>Dikarya</taxon>
        <taxon>Basidiomycota</taxon>
        <taxon>Agaricomycotina</taxon>
        <taxon>Agaricomycetes</taxon>
        <taxon>Agaricomycetidae</taxon>
        <taxon>Boletales</taxon>
        <taxon>Coniophorineae</taxon>
        <taxon>Hygrophoropsidaceae</taxon>
        <taxon>Hygrophoropsis</taxon>
    </lineage>
</organism>
<protein>
    <submittedName>
        <fullName evidence="1">Uncharacterized protein</fullName>
    </submittedName>
</protein>
<comment type="caution">
    <text evidence="1">The sequence shown here is derived from an EMBL/GenBank/DDBJ whole genome shotgun (WGS) entry which is preliminary data.</text>
</comment>
<dbReference type="Proteomes" id="UP000790377">
    <property type="component" value="Unassembled WGS sequence"/>
</dbReference>
<reference evidence="1" key="1">
    <citation type="journal article" date="2021" name="New Phytol.">
        <title>Evolutionary innovations through gain and loss of genes in the ectomycorrhizal Boletales.</title>
        <authorList>
            <person name="Wu G."/>
            <person name="Miyauchi S."/>
            <person name="Morin E."/>
            <person name="Kuo A."/>
            <person name="Drula E."/>
            <person name="Varga T."/>
            <person name="Kohler A."/>
            <person name="Feng B."/>
            <person name="Cao Y."/>
            <person name="Lipzen A."/>
            <person name="Daum C."/>
            <person name="Hundley H."/>
            <person name="Pangilinan J."/>
            <person name="Johnson J."/>
            <person name="Barry K."/>
            <person name="LaButti K."/>
            <person name="Ng V."/>
            <person name="Ahrendt S."/>
            <person name="Min B."/>
            <person name="Choi I.G."/>
            <person name="Park H."/>
            <person name="Plett J.M."/>
            <person name="Magnuson J."/>
            <person name="Spatafora J.W."/>
            <person name="Nagy L.G."/>
            <person name="Henrissat B."/>
            <person name="Grigoriev I.V."/>
            <person name="Yang Z.L."/>
            <person name="Xu J."/>
            <person name="Martin F.M."/>
        </authorList>
    </citation>
    <scope>NUCLEOTIDE SEQUENCE</scope>
    <source>
        <strain evidence="1">ATCC 28755</strain>
    </source>
</reference>
<proteinExistence type="predicted"/>
<evidence type="ECO:0000313" key="2">
    <source>
        <dbReference type="Proteomes" id="UP000790377"/>
    </source>
</evidence>
<keyword evidence="2" id="KW-1185">Reference proteome</keyword>
<name>A0ACB8ACZ9_9AGAM</name>
<gene>
    <name evidence="1" type="ORF">BJ138DRAFT_31771</name>
</gene>
<evidence type="ECO:0000313" key="1">
    <source>
        <dbReference type="EMBL" id="KAH7911066.1"/>
    </source>
</evidence>
<accession>A0ACB8ACZ9</accession>
<sequence>MSSQGHLRYPQQPPPSSSANDFRLPSLKDLNFQYRPLPVTNTHEHATEQTQQYTDFVPQDQPANNSSSSNSNNNNNNNNNTTTTNNNSNGGSNTFAYSYPSYQAHASPWSPPSSTNRTTPLVPTTLPHYHASNTDASPPARPDARVPPAYVPSIAAATRPHPASPDSRYSQHPAESRYPSAHAQEPRYHVQPPPSADSRPTTGYSTTTELKPTLISSTPAAATDSRTSYDQNARSAYDQLGRTSFEQNGRSSYEANRVGYEQPARPTYDQNTRVAYEQSPRSGYDPVPRSNTGYDTTNARPPAVRTNNSPQGYIPANTRTPHESSRPAFAPPSGDITRAPSELQRAYVSPVDLRQYPPAQSRQTYPAAEARSAYPAADARSGYPPADVRPTYALPETRIAYPAADARPVYTADGRIADARPVYSPVATSAPEQRSRHGNGNSQEHLHPERYAPPQAVTQDKHAPQPLQPSERYPGPHSQSQPQERYAPQQADRYASQQPDRYVQHQQHSDNRTNRVPRILIQNSARKFRLLPIMYPSILRPIPMPTLSPTILSPRLIIHPDMLLLLLLLIIMLMPLSCLQLIHIFRRFIPSRICKLNIRTLRILSRTRIRRIHRRTRTRTRSRSRSRSNTIRISPIHSHSHIRIRHNHIHIQHNHRHTRINNQARRPIPKFHRPTRISHNKPNFHMQ</sequence>